<organism evidence="9">
    <name type="scientific">Selaginella moellendorffii</name>
    <name type="common">Spikemoss</name>
    <dbReference type="NCBI Taxonomy" id="88036"/>
    <lineage>
        <taxon>Eukaryota</taxon>
        <taxon>Viridiplantae</taxon>
        <taxon>Streptophyta</taxon>
        <taxon>Embryophyta</taxon>
        <taxon>Tracheophyta</taxon>
        <taxon>Lycopodiopsida</taxon>
        <taxon>Selaginellales</taxon>
        <taxon>Selaginellaceae</taxon>
        <taxon>Selaginella</taxon>
    </lineage>
</organism>
<gene>
    <name evidence="8" type="ORF">SELMODRAFT_140057</name>
    <name evidence="7" type="ORF">SELMODRAFT_170545</name>
</gene>
<evidence type="ECO:0000256" key="4">
    <source>
        <dbReference type="PIRSR" id="PIRSR000303-1"/>
    </source>
</evidence>
<dbReference type="EMBL" id="GL377565">
    <property type="protein sequence ID" value="EFJ38768.1"/>
    <property type="molecule type" value="Genomic_DNA"/>
</dbReference>
<keyword evidence="3 5" id="KW-0560">Oxidoreductase</keyword>
<proteinExistence type="inferred from homology"/>
<evidence type="ECO:0000313" key="8">
    <source>
        <dbReference type="EMBL" id="EFJ38768.1"/>
    </source>
</evidence>
<evidence type="ECO:0000256" key="5">
    <source>
        <dbReference type="RuleBase" id="RU000499"/>
    </source>
</evidence>
<evidence type="ECO:0000313" key="7">
    <source>
        <dbReference type="EMBL" id="EFJ29548.1"/>
    </source>
</evidence>
<dbReference type="GO" id="GO:0004601">
    <property type="term" value="F:peroxidase activity"/>
    <property type="evidence" value="ECO:0000318"/>
    <property type="project" value="GO_Central"/>
</dbReference>
<dbReference type="GO" id="GO:0006979">
    <property type="term" value="P:response to oxidative stress"/>
    <property type="evidence" value="ECO:0007669"/>
    <property type="project" value="InterPro"/>
</dbReference>
<feature type="domain" description="Thioredoxin" evidence="6">
    <location>
        <begin position="2"/>
        <end position="168"/>
    </location>
</feature>
<dbReference type="AlphaFoldDB" id="D8QNI9"/>
<dbReference type="KEGG" id="smo:SELMODRAFT_170545"/>
<dbReference type="PROSITE" id="PS51355">
    <property type="entry name" value="GLUTATHIONE_PEROXID_3"/>
    <property type="match status" value="1"/>
</dbReference>
<dbReference type="OrthoDB" id="446890at2759"/>
<dbReference type="InterPro" id="IPR029759">
    <property type="entry name" value="GPX_AS"/>
</dbReference>
<dbReference type="InterPro" id="IPR013766">
    <property type="entry name" value="Thioredoxin_domain"/>
</dbReference>
<evidence type="ECO:0000313" key="9">
    <source>
        <dbReference type="Proteomes" id="UP000001514"/>
    </source>
</evidence>
<dbReference type="Gene3D" id="3.40.30.10">
    <property type="entry name" value="Glutaredoxin"/>
    <property type="match status" value="1"/>
</dbReference>
<keyword evidence="2 5" id="KW-0575">Peroxidase</keyword>
<dbReference type="CDD" id="cd00340">
    <property type="entry name" value="GSH_Peroxidase"/>
    <property type="match status" value="1"/>
</dbReference>
<dbReference type="PROSITE" id="PS00763">
    <property type="entry name" value="GLUTATHIONE_PEROXID_2"/>
    <property type="match status" value="1"/>
</dbReference>
<dbReference type="Gramene" id="EFJ38768">
    <property type="protein sequence ID" value="EFJ38768"/>
    <property type="gene ID" value="SELMODRAFT_140057"/>
</dbReference>
<dbReference type="Pfam" id="PF00255">
    <property type="entry name" value="GSHPx"/>
    <property type="match status" value="1"/>
</dbReference>
<name>D8QNI9_SELML</name>
<dbReference type="Gramene" id="EFJ29548">
    <property type="protein sequence ID" value="EFJ29548"/>
    <property type="gene ID" value="SELMODRAFT_170545"/>
</dbReference>
<evidence type="ECO:0000259" key="6">
    <source>
        <dbReference type="PROSITE" id="PS51352"/>
    </source>
</evidence>
<evidence type="ECO:0000256" key="1">
    <source>
        <dbReference type="ARBA" id="ARBA00006926"/>
    </source>
</evidence>
<dbReference type="eggNOG" id="KOG1651">
    <property type="taxonomic scope" value="Eukaryota"/>
</dbReference>
<dbReference type="HOGENOM" id="CLU_029507_0_1_1"/>
<dbReference type="InParanoid" id="D8QNI9"/>
<dbReference type="PRINTS" id="PR01011">
    <property type="entry name" value="GLUTPROXDASE"/>
</dbReference>
<accession>D8QNI9</accession>
<dbReference type="PROSITE" id="PS51352">
    <property type="entry name" value="THIOREDOXIN_2"/>
    <property type="match status" value="1"/>
</dbReference>
<evidence type="ECO:0000256" key="2">
    <source>
        <dbReference type="ARBA" id="ARBA00022559"/>
    </source>
</evidence>
<keyword evidence="9" id="KW-1185">Reference proteome</keyword>
<dbReference type="KEGG" id="smo:SELMODRAFT_140057"/>
<protein>
    <recommendedName>
        <fullName evidence="5">Glutathione peroxidase</fullName>
    </recommendedName>
</protein>
<dbReference type="Proteomes" id="UP000001514">
    <property type="component" value="Unassembled WGS sequence"/>
</dbReference>
<sequence>MAQSGSSIYDLTVQDIDGKDVPLSQYKGKVMLIVNVASQCGYTNDAYKEMNELYAKYKDSGFEILAFPCNQFGNQEPGSNEEIKERACTRFKAEFPIFQKVDVNGSHTAPLFKLLKTEKGGFLVDAVKWNFTKFLVNRKGEVVEREGPSTSPLKMEKHIKKWLDAPAA</sequence>
<dbReference type="EMBL" id="GL377577">
    <property type="protein sequence ID" value="EFJ29548.1"/>
    <property type="molecule type" value="Genomic_DNA"/>
</dbReference>
<dbReference type="InterPro" id="IPR036249">
    <property type="entry name" value="Thioredoxin-like_sf"/>
</dbReference>
<dbReference type="FunFam" id="3.40.30.10:FF:000025">
    <property type="entry name" value="Glutathione peroxidase"/>
    <property type="match status" value="1"/>
</dbReference>
<reference evidence="8 9" key="1">
    <citation type="journal article" date="2011" name="Science">
        <title>The Selaginella genome identifies genetic changes associated with the evolution of vascular plants.</title>
        <authorList>
            <person name="Banks J.A."/>
            <person name="Nishiyama T."/>
            <person name="Hasebe M."/>
            <person name="Bowman J.L."/>
            <person name="Gribskov M."/>
            <person name="dePamphilis C."/>
            <person name="Albert V.A."/>
            <person name="Aono N."/>
            <person name="Aoyama T."/>
            <person name="Ambrose B.A."/>
            <person name="Ashton N.W."/>
            <person name="Axtell M.J."/>
            <person name="Barker E."/>
            <person name="Barker M.S."/>
            <person name="Bennetzen J.L."/>
            <person name="Bonawitz N.D."/>
            <person name="Chapple C."/>
            <person name="Cheng C."/>
            <person name="Correa L.G."/>
            <person name="Dacre M."/>
            <person name="DeBarry J."/>
            <person name="Dreyer I."/>
            <person name="Elias M."/>
            <person name="Engstrom E.M."/>
            <person name="Estelle M."/>
            <person name="Feng L."/>
            <person name="Finet C."/>
            <person name="Floyd S.K."/>
            <person name="Frommer W.B."/>
            <person name="Fujita T."/>
            <person name="Gramzow L."/>
            <person name="Gutensohn M."/>
            <person name="Harholt J."/>
            <person name="Hattori M."/>
            <person name="Heyl A."/>
            <person name="Hirai T."/>
            <person name="Hiwatashi Y."/>
            <person name="Ishikawa M."/>
            <person name="Iwata M."/>
            <person name="Karol K.G."/>
            <person name="Koehler B."/>
            <person name="Kolukisaoglu U."/>
            <person name="Kubo M."/>
            <person name="Kurata T."/>
            <person name="Lalonde S."/>
            <person name="Li K."/>
            <person name="Li Y."/>
            <person name="Litt A."/>
            <person name="Lyons E."/>
            <person name="Manning G."/>
            <person name="Maruyama T."/>
            <person name="Michael T.P."/>
            <person name="Mikami K."/>
            <person name="Miyazaki S."/>
            <person name="Morinaga S."/>
            <person name="Murata T."/>
            <person name="Mueller-Roeber B."/>
            <person name="Nelson D.R."/>
            <person name="Obara M."/>
            <person name="Oguri Y."/>
            <person name="Olmstead R.G."/>
            <person name="Onodera N."/>
            <person name="Petersen B.L."/>
            <person name="Pils B."/>
            <person name="Prigge M."/>
            <person name="Rensing S.A."/>
            <person name="Riano-Pachon D.M."/>
            <person name="Roberts A.W."/>
            <person name="Sato Y."/>
            <person name="Scheller H.V."/>
            <person name="Schulz B."/>
            <person name="Schulz C."/>
            <person name="Shakirov E.V."/>
            <person name="Shibagaki N."/>
            <person name="Shinohara N."/>
            <person name="Shippen D.E."/>
            <person name="Soerensen I."/>
            <person name="Sotooka R."/>
            <person name="Sugimoto N."/>
            <person name="Sugita M."/>
            <person name="Sumikawa N."/>
            <person name="Tanurdzic M."/>
            <person name="Theissen G."/>
            <person name="Ulvskov P."/>
            <person name="Wakazuki S."/>
            <person name="Weng J.K."/>
            <person name="Willats W.W."/>
            <person name="Wipf D."/>
            <person name="Wolf P.G."/>
            <person name="Yang L."/>
            <person name="Zimmer A.D."/>
            <person name="Zhu Q."/>
            <person name="Mitros T."/>
            <person name="Hellsten U."/>
            <person name="Loque D."/>
            <person name="Otillar R."/>
            <person name="Salamov A."/>
            <person name="Schmutz J."/>
            <person name="Shapiro H."/>
            <person name="Lindquist E."/>
            <person name="Lucas S."/>
            <person name="Rokhsar D."/>
            <person name="Grigoriev I.V."/>
        </authorList>
    </citation>
    <scope>NUCLEOTIDE SEQUENCE [LARGE SCALE GENOMIC DNA]</scope>
</reference>
<dbReference type="SUPFAM" id="SSF52833">
    <property type="entry name" value="Thioredoxin-like"/>
    <property type="match status" value="1"/>
</dbReference>
<feature type="active site" evidence="4">
    <location>
        <position position="40"/>
    </location>
</feature>
<comment type="similarity">
    <text evidence="1 5">Belongs to the glutathione peroxidase family.</text>
</comment>
<dbReference type="InterPro" id="IPR000889">
    <property type="entry name" value="Glutathione_peroxidase"/>
</dbReference>
<dbReference type="OMA" id="MNILYAK"/>
<dbReference type="PIRSF" id="PIRSF000303">
    <property type="entry name" value="Glutathion_perox"/>
    <property type="match status" value="1"/>
</dbReference>
<evidence type="ECO:0000256" key="3">
    <source>
        <dbReference type="ARBA" id="ARBA00023002"/>
    </source>
</evidence>
<dbReference type="PANTHER" id="PTHR11592:SF78">
    <property type="entry name" value="GLUTATHIONE PEROXIDASE"/>
    <property type="match status" value="1"/>
</dbReference>
<dbReference type="InterPro" id="IPR029760">
    <property type="entry name" value="GPX_CS"/>
</dbReference>
<dbReference type="STRING" id="88036.D8QNI9"/>
<dbReference type="PANTHER" id="PTHR11592">
    <property type="entry name" value="GLUTATHIONE PEROXIDASE"/>
    <property type="match status" value="1"/>
</dbReference>
<dbReference type="PROSITE" id="PS00460">
    <property type="entry name" value="GLUTATHIONE_PEROXID_1"/>
    <property type="match status" value="1"/>
</dbReference>